<comment type="catalytic activity">
    <reaction evidence="13 14">
        <text>a 5'-end ribonucleotide-tRNA(His) + GTP + ATP + H2O = a 5'-end phospho-guanosine-ribonucleotide-tRNA(His) + AMP + 2 diphosphate + H(+)</text>
        <dbReference type="Rhea" id="RHEA:54564"/>
        <dbReference type="Rhea" id="RHEA-COMP:14193"/>
        <dbReference type="Rhea" id="RHEA-COMP:14917"/>
        <dbReference type="ChEBI" id="CHEBI:15377"/>
        <dbReference type="ChEBI" id="CHEBI:15378"/>
        <dbReference type="ChEBI" id="CHEBI:30616"/>
        <dbReference type="ChEBI" id="CHEBI:33019"/>
        <dbReference type="ChEBI" id="CHEBI:37565"/>
        <dbReference type="ChEBI" id="CHEBI:138282"/>
        <dbReference type="ChEBI" id="CHEBI:141847"/>
        <dbReference type="ChEBI" id="CHEBI:456215"/>
        <dbReference type="EC" id="2.7.7.79"/>
    </reaction>
</comment>
<evidence type="ECO:0000259" key="18">
    <source>
        <dbReference type="Pfam" id="PF04446"/>
    </source>
</evidence>
<evidence type="ECO:0000256" key="15">
    <source>
        <dbReference type="PIRSR" id="PIRSR028980-1"/>
    </source>
</evidence>
<feature type="binding site" evidence="16">
    <location>
        <position position="30"/>
    </location>
    <ligand>
        <name>Mg(2+)</name>
        <dbReference type="ChEBI" id="CHEBI:18420"/>
        <label>1</label>
        <note>catalytic</note>
    </ligand>
</feature>
<feature type="binding site" evidence="15">
    <location>
        <begin position="29"/>
        <end position="34"/>
    </location>
    <ligand>
        <name>GTP</name>
        <dbReference type="ChEBI" id="CHEBI:37565"/>
    </ligand>
</feature>
<dbReference type="EC" id="2.7.7.79" evidence="3 14"/>
<keyword evidence="10 14" id="KW-0460">Magnesium</keyword>
<dbReference type="GO" id="GO:0000287">
    <property type="term" value="F:magnesium ion binding"/>
    <property type="evidence" value="ECO:0007669"/>
    <property type="project" value="UniProtKB-UniRule"/>
</dbReference>
<dbReference type="GO" id="GO:0005525">
    <property type="term" value="F:GTP binding"/>
    <property type="evidence" value="ECO:0007669"/>
    <property type="project" value="UniProtKB-UniRule"/>
</dbReference>
<evidence type="ECO:0000256" key="9">
    <source>
        <dbReference type="ARBA" id="ARBA00022741"/>
    </source>
</evidence>
<feature type="binding site" evidence="16">
    <location>
        <position position="29"/>
    </location>
    <ligand>
        <name>Mg(2+)</name>
        <dbReference type="ChEBI" id="CHEBI:18420"/>
        <label>1</label>
        <note>catalytic</note>
    </ligand>
</feature>
<dbReference type="Pfam" id="PF14413">
    <property type="entry name" value="Thg1C"/>
    <property type="match status" value="1"/>
</dbReference>
<dbReference type="PANTHER" id="PTHR12729">
    <property type="entry name" value="TRNA(HIS) GUANYLYLTRANSFERASE-RELATED"/>
    <property type="match status" value="1"/>
</dbReference>
<keyword evidence="21" id="KW-1185">Reference proteome</keyword>
<comment type="function">
    <text evidence="1 14">Adds a GMP to the 5'-end of tRNA(His) after transcription and RNase P cleavage.</text>
</comment>
<feature type="domain" description="Thg1 C-terminal" evidence="19">
    <location>
        <begin position="138"/>
        <end position="266"/>
    </location>
</feature>
<dbReference type="GO" id="GO:0008193">
    <property type="term" value="F:tRNA guanylyltransferase activity"/>
    <property type="evidence" value="ECO:0007669"/>
    <property type="project" value="UniProtKB-UniRule"/>
</dbReference>
<dbReference type="FunCoup" id="S8FBK5">
    <property type="interactions" value="340"/>
</dbReference>
<comment type="similarity">
    <text evidence="2 14">Belongs to the tRNA(His) guanylyltransferase family.</text>
</comment>
<sequence length="280" mass="32043">MAGSRYEYVRKFELPDPLLMGTFFVLRIDGHAFHKLSDEHEFTKPNDESALQLMDHAARDVMKEFKDICLAFGESDEFSFLFRKSAALYNRRQAKILSTVTSLFTSSYVYNWPKYLPNKELRYPPSFDGRIVMYPSPKEVRDYFAWRQADTHINNLYNTIFWALVLHGGESTTQAHATLKGTVSSTKHEILHTRFGINYNNLPARFRKGSVLVREQIVPEIPAASVEGTGSSPGAEDSGVVDPPVRKSTKKPKVQFSIELLHCDIIGDEFWEQRPFLLAE</sequence>
<evidence type="ECO:0000256" key="1">
    <source>
        <dbReference type="ARBA" id="ARBA00002939"/>
    </source>
</evidence>
<keyword evidence="7 14" id="KW-0548">Nucleotidyltransferase</keyword>
<dbReference type="InterPro" id="IPR024956">
    <property type="entry name" value="tRNAHis_GuaTrfase_cat"/>
</dbReference>
<feature type="binding site" evidence="15">
    <location>
        <begin position="75"/>
        <end position="76"/>
    </location>
    <ligand>
        <name>GTP</name>
        <dbReference type="ChEBI" id="CHEBI:37565"/>
    </ligand>
</feature>
<dbReference type="STRING" id="743788.S8FBK5"/>
<feature type="binding site" evidence="16">
    <location>
        <position position="29"/>
    </location>
    <ligand>
        <name>Mg(2+)</name>
        <dbReference type="ChEBI" id="CHEBI:18420"/>
        <label>2</label>
        <note>catalytic</note>
    </ligand>
</feature>
<evidence type="ECO:0000256" key="5">
    <source>
        <dbReference type="ARBA" id="ARBA00022679"/>
    </source>
</evidence>
<reference evidence="20 21" key="1">
    <citation type="journal article" date="2012" name="Science">
        <title>The Paleozoic origin of enzymatic lignin decomposition reconstructed from 31 fungal genomes.</title>
        <authorList>
            <person name="Floudas D."/>
            <person name="Binder M."/>
            <person name="Riley R."/>
            <person name="Barry K."/>
            <person name="Blanchette R.A."/>
            <person name="Henrissat B."/>
            <person name="Martinez A.T."/>
            <person name="Otillar R."/>
            <person name="Spatafora J.W."/>
            <person name="Yadav J.S."/>
            <person name="Aerts A."/>
            <person name="Benoit I."/>
            <person name="Boyd A."/>
            <person name="Carlson A."/>
            <person name="Copeland A."/>
            <person name="Coutinho P.M."/>
            <person name="de Vries R.P."/>
            <person name="Ferreira P."/>
            <person name="Findley K."/>
            <person name="Foster B."/>
            <person name="Gaskell J."/>
            <person name="Glotzer D."/>
            <person name="Gorecki P."/>
            <person name="Heitman J."/>
            <person name="Hesse C."/>
            <person name="Hori C."/>
            <person name="Igarashi K."/>
            <person name="Jurgens J.A."/>
            <person name="Kallen N."/>
            <person name="Kersten P."/>
            <person name="Kohler A."/>
            <person name="Kuees U."/>
            <person name="Kumar T.K.A."/>
            <person name="Kuo A."/>
            <person name="LaButti K."/>
            <person name="Larrondo L.F."/>
            <person name="Lindquist E."/>
            <person name="Ling A."/>
            <person name="Lombard V."/>
            <person name="Lucas S."/>
            <person name="Lundell T."/>
            <person name="Martin R."/>
            <person name="McLaughlin D.J."/>
            <person name="Morgenstern I."/>
            <person name="Morin E."/>
            <person name="Murat C."/>
            <person name="Nagy L.G."/>
            <person name="Nolan M."/>
            <person name="Ohm R.A."/>
            <person name="Patyshakuliyeva A."/>
            <person name="Rokas A."/>
            <person name="Ruiz-Duenas F.J."/>
            <person name="Sabat G."/>
            <person name="Salamov A."/>
            <person name="Samejima M."/>
            <person name="Schmutz J."/>
            <person name="Slot J.C."/>
            <person name="St John F."/>
            <person name="Stenlid J."/>
            <person name="Sun H."/>
            <person name="Sun S."/>
            <person name="Syed K."/>
            <person name="Tsang A."/>
            <person name="Wiebenga A."/>
            <person name="Young D."/>
            <person name="Pisabarro A."/>
            <person name="Eastwood D.C."/>
            <person name="Martin F."/>
            <person name="Cullen D."/>
            <person name="Grigoriev I.V."/>
            <person name="Hibbett D.S."/>
        </authorList>
    </citation>
    <scope>NUCLEOTIDE SEQUENCE</scope>
    <source>
        <strain evidence="21">FP-58527</strain>
    </source>
</reference>
<dbReference type="InParanoid" id="S8FBK5"/>
<dbReference type="InterPro" id="IPR007537">
    <property type="entry name" value="tRNAHis_GuaTrfase_Thg1"/>
</dbReference>
<evidence type="ECO:0000256" key="8">
    <source>
        <dbReference type="ARBA" id="ARBA00022723"/>
    </source>
</evidence>
<feature type="binding site" evidence="16">
    <location>
        <position position="76"/>
    </location>
    <ligand>
        <name>Mg(2+)</name>
        <dbReference type="ChEBI" id="CHEBI:18420"/>
        <label>2</label>
        <note>catalytic</note>
    </ligand>
</feature>
<dbReference type="AlphaFoldDB" id="S8FBK5"/>
<keyword evidence="6 14" id="KW-0819">tRNA processing</keyword>
<dbReference type="Pfam" id="PF04446">
    <property type="entry name" value="Thg1"/>
    <property type="match status" value="1"/>
</dbReference>
<dbReference type="FunFam" id="3.30.70.3000:FF:000001">
    <property type="entry name" value="tRNA(His) guanylyltransferase"/>
    <property type="match status" value="1"/>
</dbReference>
<dbReference type="PANTHER" id="PTHR12729:SF6">
    <property type="entry name" value="TRNA(HIS) GUANYLYLTRANSFERASE-RELATED"/>
    <property type="match status" value="1"/>
</dbReference>
<evidence type="ECO:0000313" key="21">
    <source>
        <dbReference type="Proteomes" id="UP000015241"/>
    </source>
</evidence>
<accession>S8FBK5</accession>
<evidence type="ECO:0000256" key="2">
    <source>
        <dbReference type="ARBA" id="ARBA00010113"/>
    </source>
</evidence>
<name>S8FBK5_FOMSC</name>
<evidence type="ECO:0000256" key="17">
    <source>
        <dbReference type="SAM" id="MobiDB-lite"/>
    </source>
</evidence>
<organism evidence="20 21">
    <name type="scientific">Fomitopsis schrenkii</name>
    <name type="common">Brown rot fungus</name>
    <dbReference type="NCBI Taxonomy" id="2126942"/>
    <lineage>
        <taxon>Eukaryota</taxon>
        <taxon>Fungi</taxon>
        <taxon>Dikarya</taxon>
        <taxon>Basidiomycota</taxon>
        <taxon>Agaricomycotina</taxon>
        <taxon>Agaricomycetes</taxon>
        <taxon>Polyporales</taxon>
        <taxon>Fomitopsis</taxon>
    </lineage>
</organism>
<evidence type="ECO:0000313" key="20">
    <source>
        <dbReference type="EMBL" id="EPS95949.1"/>
    </source>
</evidence>
<evidence type="ECO:0000259" key="19">
    <source>
        <dbReference type="Pfam" id="PF14413"/>
    </source>
</evidence>
<keyword evidence="9 14" id="KW-0547">Nucleotide-binding</keyword>
<proteinExistence type="inferred from homology"/>
<dbReference type="EMBL" id="KE504197">
    <property type="protein sequence ID" value="EPS95949.1"/>
    <property type="molecule type" value="Genomic_DNA"/>
</dbReference>
<evidence type="ECO:0000256" key="12">
    <source>
        <dbReference type="ARBA" id="ARBA00032480"/>
    </source>
</evidence>
<feature type="domain" description="tRNAHis guanylyltransferase catalytic" evidence="18">
    <location>
        <begin position="6"/>
        <end position="135"/>
    </location>
</feature>
<keyword evidence="8 14" id="KW-0479">Metal-binding</keyword>
<dbReference type="InterPro" id="IPR038469">
    <property type="entry name" value="tRNAHis_GuaTrfase_Thg1_sf"/>
</dbReference>
<dbReference type="Proteomes" id="UP000015241">
    <property type="component" value="Unassembled WGS sequence"/>
</dbReference>
<feature type="region of interest" description="Disordered" evidence="17">
    <location>
        <begin position="224"/>
        <end position="247"/>
    </location>
</feature>
<evidence type="ECO:0000256" key="6">
    <source>
        <dbReference type="ARBA" id="ARBA00022694"/>
    </source>
</evidence>
<keyword evidence="5 14" id="KW-0808">Transferase</keyword>
<evidence type="ECO:0000256" key="13">
    <source>
        <dbReference type="ARBA" id="ARBA00047281"/>
    </source>
</evidence>
<gene>
    <name evidence="20" type="ORF">FOMPIDRAFT_1053745</name>
</gene>
<evidence type="ECO:0000256" key="10">
    <source>
        <dbReference type="ARBA" id="ARBA00022842"/>
    </source>
</evidence>
<dbReference type="eggNOG" id="KOG2721">
    <property type="taxonomic scope" value="Eukaryota"/>
</dbReference>
<protein>
    <recommendedName>
        <fullName evidence="4 14">tRNA(His) guanylyltransferase</fullName>
        <ecNumber evidence="3 14">2.7.7.79</ecNumber>
    </recommendedName>
    <alternativeName>
        <fullName evidence="12 14">tRNA-histidine guanylyltransferase</fullName>
    </alternativeName>
</protein>
<dbReference type="HOGENOM" id="CLU_044271_1_0_1"/>
<dbReference type="OrthoDB" id="62560at2759"/>
<dbReference type="Gene3D" id="3.30.70.3000">
    <property type="match status" value="1"/>
</dbReference>
<evidence type="ECO:0000256" key="4">
    <source>
        <dbReference type="ARBA" id="ARBA00015443"/>
    </source>
</evidence>
<dbReference type="GO" id="GO:0006400">
    <property type="term" value="P:tRNA modification"/>
    <property type="evidence" value="ECO:0007669"/>
    <property type="project" value="UniProtKB-UniRule"/>
</dbReference>
<evidence type="ECO:0000256" key="11">
    <source>
        <dbReference type="ARBA" id="ARBA00023134"/>
    </source>
</evidence>
<evidence type="ECO:0000256" key="14">
    <source>
        <dbReference type="PIRNR" id="PIRNR028980"/>
    </source>
</evidence>
<dbReference type="InterPro" id="IPR025845">
    <property type="entry name" value="Thg1_C_dom"/>
</dbReference>
<evidence type="ECO:0000256" key="7">
    <source>
        <dbReference type="ARBA" id="ARBA00022695"/>
    </source>
</evidence>
<evidence type="ECO:0000256" key="3">
    <source>
        <dbReference type="ARBA" id="ARBA00012511"/>
    </source>
</evidence>
<dbReference type="PIRSF" id="PIRSF028980">
    <property type="entry name" value="tRNAHis_guanylyltransferase"/>
    <property type="match status" value="1"/>
</dbReference>
<evidence type="ECO:0000256" key="16">
    <source>
        <dbReference type="PIRSR" id="PIRSR028980-2"/>
    </source>
</evidence>
<comment type="cofactor">
    <cofactor evidence="16">
        <name>Mg(2+)</name>
        <dbReference type="ChEBI" id="CHEBI:18420"/>
    </cofactor>
    <text evidence="16">Binds 2 magnesium ions per subunit.</text>
</comment>
<keyword evidence="11 14" id="KW-0342">GTP-binding</keyword>
<feature type="binding site" evidence="16">
    <location>
        <position position="76"/>
    </location>
    <ligand>
        <name>Mg(2+)</name>
        <dbReference type="ChEBI" id="CHEBI:18420"/>
        <label>1</label>
        <note>catalytic</note>
    </ligand>
</feature>